<dbReference type="InterPro" id="IPR010979">
    <property type="entry name" value="Ribosomal_uS13-like_H2TH"/>
</dbReference>
<keyword evidence="4 16" id="KW-0479">Metal-binding</keyword>
<keyword evidence="12 16" id="KW-0511">Multifunctional enzyme</keyword>
<dbReference type="PANTHER" id="PTHR22993:SF9">
    <property type="entry name" value="FORMAMIDOPYRIMIDINE-DNA GLYCOSYLASE"/>
    <property type="match status" value="1"/>
</dbReference>
<comment type="catalytic activity">
    <reaction evidence="1 16">
        <text>Hydrolysis of DNA containing ring-opened 7-methylguanine residues, releasing 2,6-diamino-4-hydroxy-5-(N-methyl)formamidopyrimidine.</text>
        <dbReference type="EC" id="3.2.2.23"/>
    </reaction>
</comment>
<evidence type="ECO:0000256" key="14">
    <source>
        <dbReference type="ARBA" id="ARBA00044632"/>
    </source>
</evidence>
<dbReference type="Gene3D" id="3.20.190.10">
    <property type="entry name" value="MutM-like, N-terminal"/>
    <property type="match status" value="1"/>
</dbReference>
<dbReference type="AlphaFoldDB" id="A0A0A1ZPA5"/>
<dbReference type="SUPFAM" id="SSF46946">
    <property type="entry name" value="S13-like H2TH domain"/>
    <property type="match status" value="1"/>
</dbReference>
<dbReference type="Pfam" id="PF06831">
    <property type="entry name" value="H2TH"/>
    <property type="match status" value="1"/>
</dbReference>
<keyword evidence="11 16" id="KW-0456">Lyase</keyword>
<dbReference type="GO" id="GO:0003690">
    <property type="term" value="F:double-stranded DNA binding"/>
    <property type="evidence" value="ECO:0007669"/>
    <property type="project" value="UniProtKB-ARBA"/>
</dbReference>
<evidence type="ECO:0000256" key="9">
    <source>
        <dbReference type="ARBA" id="ARBA00023125"/>
    </source>
</evidence>
<comment type="cofactor">
    <cofactor evidence="16">
        <name>Zn(2+)</name>
        <dbReference type="ChEBI" id="CHEBI:29105"/>
    </cofactor>
    <text evidence="16">Binds 1 zinc ion per subunit.</text>
</comment>
<comment type="similarity">
    <text evidence="2 16">Belongs to the FPG family.</text>
</comment>
<name>A0A0A1ZPA5_PROMR</name>
<feature type="active site" description="Schiff-base intermediate with DNA" evidence="16">
    <location>
        <position position="2"/>
    </location>
</feature>
<comment type="function">
    <text evidence="16">Involved in base excision repair of DNA damaged by oxidation or by mutagenic agents. Acts as DNA glycosylase that recognizes and removes damaged bases. Has a preference for oxidized purines, such as 7,8-dihydro-8-oxoguanine (8-oxoG). Has AP (apurinic/apyrimidinic) lyase activity and introduces nicks in the DNA strand. Cleaves the DNA backbone by beta-delta elimination to generate a single-strand break at the site of the removed base with both 3'- and 5'-phosphates.</text>
</comment>
<dbReference type="GO" id="GO:0008270">
    <property type="term" value="F:zinc ion binding"/>
    <property type="evidence" value="ECO:0007669"/>
    <property type="project" value="UniProtKB-UniRule"/>
</dbReference>
<comment type="function">
    <text evidence="15">Involved in base excision repair of DNA damaged by oxidation or by mutagenic agents. Acts as a DNA glycosylase that recognizes and removes damaged bases. Has a preference for oxidized purines, such as 7,8-dihydro-8-oxoguanine (8-oxoG). Has AP (apurinic/apyrimidinic) lyase activity and introduces nicks in the DNA strand. Cleaves the DNA backbone by beta-delta elimination to generate a single-strand break at the site of the removed base with both 3'- and 5'-phosphates.</text>
</comment>
<evidence type="ECO:0000313" key="19">
    <source>
        <dbReference type="EMBL" id="KGF91280.1"/>
    </source>
</evidence>
<keyword evidence="9 16" id="KW-0238">DNA-binding</keyword>
<dbReference type="Pfam" id="PF06827">
    <property type="entry name" value="zf-FPG_IleRS"/>
    <property type="match status" value="1"/>
</dbReference>
<comment type="subunit">
    <text evidence="3 16">Monomer.</text>
</comment>
<dbReference type="EMBL" id="JNAJ01000014">
    <property type="protein sequence ID" value="KGF91280.1"/>
    <property type="molecule type" value="Genomic_DNA"/>
</dbReference>
<sequence length="293" mass="33900">MPELPEVETVRRGLEQKLNNFIIKKVEICRDSTVAFPTNKKDFIEGLHNSLLYKWDRRGKYLIAELKKFENENIKFPLKKFSENNGFLVVHLRMTGYFKFINNSILPCKHTRIRFFDKKNNELRYIDVRSFGQMWWIREGLSPNKIIKGLGSLGPEPFSKDFDTEYLKKVISKRTKSIKAILLDQTIVAGIGNIYADESLYSAGISPFREARTINKNELIKLKESIVTVLKKSIGSGGTTFSDFRDLEGENGNFGLQTNVYRRTGKECRKCGNLIERQKITGRSTHWCPKCQK</sequence>
<dbReference type="GO" id="GO:0034039">
    <property type="term" value="F:8-oxo-7,8-dihydroguanine DNA N-glycosylase activity"/>
    <property type="evidence" value="ECO:0007669"/>
    <property type="project" value="TreeGrafter"/>
</dbReference>
<dbReference type="GO" id="GO:0140078">
    <property type="term" value="F:class I DNA-(apurinic or apyrimidinic site) endonuclease activity"/>
    <property type="evidence" value="ECO:0007669"/>
    <property type="project" value="UniProtKB-EC"/>
</dbReference>
<evidence type="ECO:0000256" key="12">
    <source>
        <dbReference type="ARBA" id="ARBA00023268"/>
    </source>
</evidence>
<feature type="active site" description="Proton donor; for beta-elimination activity" evidence="16">
    <location>
        <position position="60"/>
    </location>
</feature>
<evidence type="ECO:0000256" key="8">
    <source>
        <dbReference type="ARBA" id="ARBA00022833"/>
    </source>
</evidence>
<dbReference type="SUPFAM" id="SSF81624">
    <property type="entry name" value="N-terminal domain of MutM-like DNA repair proteins"/>
    <property type="match status" value="1"/>
</dbReference>
<evidence type="ECO:0000256" key="15">
    <source>
        <dbReference type="ARBA" id="ARBA00060177"/>
    </source>
</evidence>
<proteinExistence type="inferred from homology"/>
<organism evidence="19 20">
    <name type="scientific">Prochlorococcus marinus str. MIT 9116</name>
    <dbReference type="NCBI Taxonomy" id="167544"/>
    <lineage>
        <taxon>Bacteria</taxon>
        <taxon>Bacillati</taxon>
        <taxon>Cyanobacteriota</taxon>
        <taxon>Cyanophyceae</taxon>
        <taxon>Synechococcales</taxon>
        <taxon>Prochlorococcaceae</taxon>
        <taxon>Prochlorococcus</taxon>
    </lineage>
</organism>
<keyword evidence="6 16" id="KW-0863">Zinc-finger</keyword>
<dbReference type="NCBIfam" id="NF010551">
    <property type="entry name" value="PRK13945.1"/>
    <property type="match status" value="1"/>
</dbReference>
<protein>
    <recommendedName>
        <fullName evidence="16">Formamidopyrimidine-DNA glycosylase</fullName>
        <shortName evidence="16">Fapy-DNA glycosylase</shortName>
        <ecNumber evidence="16">3.2.2.23</ecNumber>
    </recommendedName>
    <alternativeName>
        <fullName evidence="16">DNA-(apurinic or apyrimidinic site) lyase MutM</fullName>
        <shortName evidence="16">AP lyase MutM</shortName>
        <ecNumber evidence="16">4.2.99.18</ecNumber>
    </alternativeName>
</protein>
<dbReference type="NCBIfam" id="TIGR00577">
    <property type="entry name" value="fpg"/>
    <property type="match status" value="1"/>
</dbReference>
<feature type="binding site" evidence="16">
    <location>
        <position position="110"/>
    </location>
    <ligand>
        <name>DNA</name>
        <dbReference type="ChEBI" id="CHEBI:16991"/>
    </ligand>
</feature>
<dbReference type="InterPro" id="IPR010663">
    <property type="entry name" value="Znf_FPG/IleRS"/>
</dbReference>
<keyword evidence="5 16" id="KW-0227">DNA damage</keyword>
<dbReference type="SUPFAM" id="SSF57716">
    <property type="entry name" value="Glucocorticoid receptor-like (DNA-binding domain)"/>
    <property type="match status" value="1"/>
</dbReference>
<feature type="domain" description="FPG-type" evidence="17">
    <location>
        <begin position="259"/>
        <end position="293"/>
    </location>
</feature>
<dbReference type="InterPro" id="IPR012319">
    <property type="entry name" value="FPG_cat"/>
</dbReference>
<keyword evidence="13 16" id="KW-0326">Glycosidase</keyword>
<feature type="binding site" evidence="16">
    <location>
        <position position="174"/>
    </location>
    <ligand>
        <name>DNA</name>
        <dbReference type="ChEBI" id="CHEBI:16991"/>
    </ligand>
</feature>
<dbReference type="PROSITE" id="PS51068">
    <property type="entry name" value="FPG_CAT"/>
    <property type="match status" value="1"/>
</dbReference>
<evidence type="ECO:0000259" key="18">
    <source>
        <dbReference type="PROSITE" id="PS51068"/>
    </source>
</evidence>
<dbReference type="InterPro" id="IPR015887">
    <property type="entry name" value="DNA_glyclase_Znf_dom_DNA_BS"/>
</dbReference>
<feature type="active site" description="Proton donor; for delta-elimination activity" evidence="16">
    <location>
        <position position="283"/>
    </location>
</feature>
<evidence type="ECO:0000256" key="11">
    <source>
        <dbReference type="ARBA" id="ARBA00023239"/>
    </source>
</evidence>
<dbReference type="SMART" id="SM01232">
    <property type="entry name" value="H2TH"/>
    <property type="match status" value="1"/>
</dbReference>
<dbReference type="EC" id="4.2.99.18" evidence="16"/>
<evidence type="ECO:0000256" key="13">
    <source>
        <dbReference type="ARBA" id="ARBA00023295"/>
    </source>
</evidence>
<dbReference type="PROSITE" id="PS01242">
    <property type="entry name" value="ZF_FPG_1"/>
    <property type="match status" value="1"/>
</dbReference>
<keyword evidence="7 16" id="KW-0378">Hydrolase</keyword>
<dbReference type="NCBIfam" id="NF002211">
    <property type="entry name" value="PRK01103.1"/>
    <property type="match status" value="1"/>
</dbReference>
<reference evidence="20" key="1">
    <citation type="journal article" date="2014" name="Sci. Data">
        <title>Genomes of diverse isolates of the marine cyanobacterium Prochlorococcus.</title>
        <authorList>
            <person name="Biller S."/>
            <person name="Berube P."/>
            <person name="Thompson J."/>
            <person name="Kelly L."/>
            <person name="Roggensack S."/>
            <person name="Awad L."/>
            <person name="Roache-Johnson K."/>
            <person name="Ding H."/>
            <person name="Giovannoni S.J."/>
            <person name="Moore L.R."/>
            <person name="Chisholm S.W."/>
        </authorList>
    </citation>
    <scope>NUCLEOTIDE SEQUENCE [LARGE SCALE GENOMIC DNA]</scope>
</reference>
<keyword evidence="10 16" id="KW-0234">DNA repair</keyword>
<evidence type="ECO:0000256" key="3">
    <source>
        <dbReference type="ARBA" id="ARBA00011245"/>
    </source>
</evidence>
<evidence type="ECO:0000256" key="6">
    <source>
        <dbReference type="ARBA" id="ARBA00022771"/>
    </source>
</evidence>
<evidence type="ECO:0000256" key="1">
    <source>
        <dbReference type="ARBA" id="ARBA00001668"/>
    </source>
</evidence>
<dbReference type="Proteomes" id="UP000030491">
    <property type="component" value="Unassembled WGS sequence"/>
</dbReference>
<dbReference type="RefSeq" id="WP_032514047.1">
    <property type="nucleotide sequence ID" value="NZ_JNAJ01000014.1"/>
</dbReference>
<keyword evidence="8 16" id="KW-0862">Zinc</keyword>
<evidence type="ECO:0000256" key="4">
    <source>
        <dbReference type="ARBA" id="ARBA00022723"/>
    </source>
</evidence>
<evidence type="ECO:0000256" key="16">
    <source>
        <dbReference type="HAMAP-Rule" id="MF_00103"/>
    </source>
</evidence>
<evidence type="ECO:0000259" key="17">
    <source>
        <dbReference type="PROSITE" id="PS51066"/>
    </source>
</evidence>
<evidence type="ECO:0000313" key="20">
    <source>
        <dbReference type="Proteomes" id="UP000030491"/>
    </source>
</evidence>
<dbReference type="FunFam" id="1.10.8.50:FF:000003">
    <property type="entry name" value="Formamidopyrimidine-DNA glycosylase"/>
    <property type="match status" value="1"/>
</dbReference>
<dbReference type="PROSITE" id="PS51066">
    <property type="entry name" value="ZF_FPG_2"/>
    <property type="match status" value="1"/>
</dbReference>
<dbReference type="GO" id="GO:0006284">
    <property type="term" value="P:base-excision repair"/>
    <property type="evidence" value="ECO:0007669"/>
    <property type="project" value="InterPro"/>
</dbReference>
<evidence type="ECO:0000256" key="10">
    <source>
        <dbReference type="ARBA" id="ARBA00023204"/>
    </source>
</evidence>
<feature type="domain" description="Formamidopyrimidine-DNA glycosylase catalytic" evidence="18">
    <location>
        <begin position="2"/>
        <end position="132"/>
    </location>
</feature>
<dbReference type="EC" id="3.2.2.23" evidence="16"/>
<dbReference type="InterPro" id="IPR000214">
    <property type="entry name" value="Znf_DNA_glyclase/AP_lyase"/>
</dbReference>
<dbReference type="InterPro" id="IPR020629">
    <property type="entry name" value="FPG_Glyclase"/>
</dbReference>
<dbReference type="Gene3D" id="1.10.8.50">
    <property type="match status" value="1"/>
</dbReference>
<gene>
    <name evidence="16" type="primary">mutM</name>
    <name evidence="16" type="synonym">fpg</name>
    <name evidence="19" type="ORF">EU93_1220</name>
</gene>
<dbReference type="PANTHER" id="PTHR22993">
    <property type="entry name" value="FORMAMIDOPYRIMIDINE-DNA GLYCOSYLASE"/>
    <property type="match status" value="1"/>
</dbReference>
<dbReference type="HAMAP" id="MF_00103">
    <property type="entry name" value="Fapy_DNA_glycosyl"/>
    <property type="match status" value="1"/>
</dbReference>
<dbReference type="GO" id="GO:0003684">
    <property type="term" value="F:damaged DNA binding"/>
    <property type="evidence" value="ECO:0007669"/>
    <property type="project" value="InterPro"/>
</dbReference>
<feature type="active site" description="Proton donor" evidence="16">
    <location>
        <position position="3"/>
    </location>
</feature>
<dbReference type="Pfam" id="PF01149">
    <property type="entry name" value="Fapy_DNA_glyco"/>
    <property type="match status" value="1"/>
</dbReference>
<evidence type="ECO:0000256" key="7">
    <source>
        <dbReference type="ARBA" id="ARBA00022801"/>
    </source>
</evidence>
<dbReference type="CDD" id="cd08966">
    <property type="entry name" value="EcFpg-like_N"/>
    <property type="match status" value="1"/>
</dbReference>
<comment type="caution">
    <text evidence="19">The sequence shown here is derived from an EMBL/GenBank/DDBJ whole genome shotgun (WGS) entry which is preliminary data.</text>
</comment>
<dbReference type="InterPro" id="IPR035937">
    <property type="entry name" value="FPG_N"/>
</dbReference>
<comment type="catalytic activity">
    <reaction evidence="14 16">
        <text>2'-deoxyribonucleotide-(2'-deoxyribose 5'-phosphate)-2'-deoxyribonucleotide-DNA = a 3'-end 2'-deoxyribonucleotide-(2,3-dehydro-2,3-deoxyribose 5'-phosphate)-DNA + a 5'-end 5'-phospho-2'-deoxyribonucleoside-DNA + H(+)</text>
        <dbReference type="Rhea" id="RHEA:66592"/>
        <dbReference type="Rhea" id="RHEA-COMP:13180"/>
        <dbReference type="Rhea" id="RHEA-COMP:16897"/>
        <dbReference type="Rhea" id="RHEA-COMP:17067"/>
        <dbReference type="ChEBI" id="CHEBI:15378"/>
        <dbReference type="ChEBI" id="CHEBI:136412"/>
        <dbReference type="ChEBI" id="CHEBI:157695"/>
        <dbReference type="ChEBI" id="CHEBI:167181"/>
        <dbReference type="EC" id="4.2.99.18"/>
    </reaction>
</comment>
<accession>A0A0A1ZPA5</accession>
<feature type="binding site" evidence="16">
    <location>
        <position position="129"/>
    </location>
    <ligand>
        <name>DNA</name>
        <dbReference type="ChEBI" id="CHEBI:16991"/>
    </ligand>
</feature>
<dbReference type="InterPro" id="IPR015886">
    <property type="entry name" value="H2TH_FPG"/>
</dbReference>
<dbReference type="OrthoDB" id="9800855at2"/>
<dbReference type="SMART" id="SM00898">
    <property type="entry name" value="Fapy_DNA_glyco"/>
    <property type="match status" value="1"/>
</dbReference>
<evidence type="ECO:0000256" key="5">
    <source>
        <dbReference type="ARBA" id="ARBA00022763"/>
    </source>
</evidence>
<evidence type="ECO:0000256" key="2">
    <source>
        <dbReference type="ARBA" id="ARBA00009409"/>
    </source>
</evidence>